<dbReference type="Ensembl" id="ENSVURT00010013418.1">
    <property type="protein sequence ID" value="ENSVURP00010011804.1"/>
    <property type="gene ID" value="ENSVURG00010009129.1"/>
</dbReference>
<comment type="similarity">
    <text evidence="1">Belongs to the chibby family. SPERT subfamily.</text>
</comment>
<comment type="subunit">
    <text evidence="5">Homodimer. Binds to NEK1.</text>
</comment>
<evidence type="ECO:0000256" key="6">
    <source>
        <dbReference type="ARBA" id="ARBA00030915"/>
    </source>
</evidence>
<evidence type="ECO:0000256" key="7">
    <source>
        <dbReference type="SAM" id="Coils"/>
    </source>
</evidence>
<feature type="compositionally biased region" description="Basic and acidic residues" evidence="8">
    <location>
        <begin position="258"/>
        <end position="273"/>
    </location>
</feature>
<evidence type="ECO:0000256" key="5">
    <source>
        <dbReference type="ARBA" id="ARBA00025808"/>
    </source>
</evidence>
<dbReference type="AlphaFoldDB" id="A0A4X2KIJ0"/>
<dbReference type="PANTHER" id="PTHR21533:SF13">
    <property type="entry name" value="PROTEIN CHIBBY HOMOLOG 2"/>
    <property type="match status" value="1"/>
</dbReference>
<proteinExistence type="inferred from homology"/>
<keyword evidence="4 7" id="KW-0175">Coiled coil</keyword>
<dbReference type="Pfam" id="PF14645">
    <property type="entry name" value="Chibby"/>
    <property type="match status" value="1"/>
</dbReference>
<keyword evidence="3" id="KW-0597">Phosphoprotein</keyword>
<evidence type="ECO:0000256" key="2">
    <source>
        <dbReference type="ARBA" id="ARBA00018798"/>
    </source>
</evidence>
<gene>
    <name evidence="9" type="primary">CBY2</name>
</gene>
<keyword evidence="10" id="KW-1185">Reference proteome</keyword>
<dbReference type="PANTHER" id="PTHR21533">
    <property type="entry name" value="LEUCINE-RICH PROTEIN"/>
    <property type="match status" value="1"/>
</dbReference>
<protein>
    <recommendedName>
        <fullName evidence="2">Protein chibby homolog 2</fullName>
    </recommendedName>
    <alternativeName>
        <fullName evidence="6">Spermatid-associated protein</fullName>
    </alternativeName>
</protein>
<reference evidence="10" key="1">
    <citation type="submission" date="2018-12" db="EMBL/GenBank/DDBJ databases">
        <authorList>
            <person name="Yazar S."/>
        </authorList>
    </citation>
    <scope>NUCLEOTIDE SEQUENCE [LARGE SCALE GENOMIC DNA]</scope>
</reference>
<sequence>MSPLECSECFGDQLLRRTYTWNFTLMSLPMLYMFPYSLPQRGSVEPCLQIHNLYSVPRCPVQASLPRLNRRTVSQPSYPLNRLSSVPICDAMEHPPSQAELELDYNLPRVQLSDEMFVFQDGRWVNENCRLQSQHFSPASSFHHKLHHKRLAKEYILQEENKSLRENKALREDNRVLSKENKILQAFWEENKEENKGELGRAAGAASSVLIQKDNAALQVPKKDNAALQAPRKESATLQFLREENRALQLLLEQREAHWPHPEQKTRPHEESKGLPSPQDGVHSASRQSGESTIPPCEEPKGPATLHEASKALQSLREMVNNLSIPLEDVKAVPGLQEEAQSLQVLREMNQALQALREENQSLRALREENRILHEENRALELLREEHWACQEENKVLWENNKLKLQQQLVIETVTEITARMRMLLEELYGHMPPKNKEPKKPGRV</sequence>
<evidence type="ECO:0000256" key="4">
    <source>
        <dbReference type="ARBA" id="ARBA00023054"/>
    </source>
</evidence>
<evidence type="ECO:0000313" key="10">
    <source>
        <dbReference type="Proteomes" id="UP000314987"/>
    </source>
</evidence>
<dbReference type="GO" id="GO:0031410">
    <property type="term" value="C:cytoplasmic vesicle"/>
    <property type="evidence" value="ECO:0007669"/>
    <property type="project" value="Ensembl"/>
</dbReference>
<feature type="region of interest" description="Disordered" evidence="8">
    <location>
        <begin position="258"/>
        <end position="304"/>
    </location>
</feature>
<accession>A0A4X2KIJ0</accession>
<dbReference type="OMA" id="QNEWSIW"/>
<evidence type="ECO:0000256" key="1">
    <source>
        <dbReference type="ARBA" id="ARBA00006822"/>
    </source>
</evidence>
<evidence type="ECO:0000256" key="3">
    <source>
        <dbReference type="ARBA" id="ARBA00022553"/>
    </source>
</evidence>
<reference evidence="9" key="2">
    <citation type="submission" date="2025-08" db="UniProtKB">
        <authorList>
            <consortium name="Ensembl"/>
        </authorList>
    </citation>
    <scope>IDENTIFICATION</scope>
</reference>
<feature type="coiled-coil region" evidence="7">
    <location>
        <begin position="336"/>
        <end position="386"/>
    </location>
</feature>
<organism evidence="9 10">
    <name type="scientific">Vombatus ursinus</name>
    <name type="common">Common wombat</name>
    <dbReference type="NCBI Taxonomy" id="29139"/>
    <lineage>
        <taxon>Eukaryota</taxon>
        <taxon>Metazoa</taxon>
        <taxon>Chordata</taxon>
        <taxon>Craniata</taxon>
        <taxon>Vertebrata</taxon>
        <taxon>Euteleostomi</taxon>
        <taxon>Mammalia</taxon>
        <taxon>Metatheria</taxon>
        <taxon>Diprotodontia</taxon>
        <taxon>Vombatidae</taxon>
        <taxon>Vombatus</taxon>
    </lineage>
</organism>
<reference evidence="9" key="3">
    <citation type="submission" date="2025-09" db="UniProtKB">
        <authorList>
            <consortium name="Ensembl"/>
        </authorList>
    </citation>
    <scope>IDENTIFICATION</scope>
</reference>
<name>A0A4X2KIJ0_VOMUR</name>
<dbReference type="Proteomes" id="UP000314987">
    <property type="component" value="Unassembled WGS sequence"/>
</dbReference>
<dbReference type="GeneTree" id="ENSGT00940000153137"/>
<evidence type="ECO:0000313" key="9">
    <source>
        <dbReference type="Ensembl" id="ENSVURP00010011804.1"/>
    </source>
</evidence>
<dbReference type="STRING" id="29139.ENSVURP00010011804"/>
<dbReference type="InterPro" id="IPR028118">
    <property type="entry name" value="Chibby_fam"/>
</dbReference>
<evidence type="ECO:0000256" key="8">
    <source>
        <dbReference type="SAM" id="MobiDB-lite"/>
    </source>
</evidence>